<dbReference type="Proteomes" id="UP000061135">
    <property type="component" value="Chromosome"/>
</dbReference>
<dbReference type="InterPro" id="IPR017937">
    <property type="entry name" value="Thioredoxin_CS"/>
</dbReference>
<keyword evidence="8" id="KW-1185">Reference proteome</keyword>
<dbReference type="PANTHER" id="PTHR42852">
    <property type="entry name" value="THIOL:DISULFIDE INTERCHANGE PROTEIN DSBE"/>
    <property type="match status" value="1"/>
</dbReference>
<proteinExistence type="predicted"/>
<dbReference type="AlphaFoldDB" id="A0A0E3ZJW4"/>
<evidence type="ECO:0000256" key="1">
    <source>
        <dbReference type="ARBA" id="ARBA00004196"/>
    </source>
</evidence>
<gene>
    <name evidence="7" type="ORF">CL55_00002170</name>
</gene>
<dbReference type="GO" id="GO:0030313">
    <property type="term" value="C:cell envelope"/>
    <property type="evidence" value="ECO:0007669"/>
    <property type="project" value="UniProtKB-SubCell"/>
</dbReference>
<dbReference type="SUPFAM" id="SSF52833">
    <property type="entry name" value="Thioredoxin-like"/>
    <property type="match status" value="1"/>
</dbReference>
<evidence type="ECO:0000313" key="8">
    <source>
        <dbReference type="Proteomes" id="UP000061135"/>
    </source>
</evidence>
<evidence type="ECO:0000313" key="7">
    <source>
        <dbReference type="EMBL" id="AKD24550.1"/>
    </source>
</evidence>
<dbReference type="Gene3D" id="3.40.30.10">
    <property type="entry name" value="Glutaredoxin"/>
    <property type="match status" value="1"/>
</dbReference>
<evidence type="ECO:0000259" key="6">
    <source>
        <dbReference type="PROSITE" id="PS51352"/>
    </source>
</evidence>
<dbReference type="GO" id="GO:0017004">
    <property type="term" value="P:cytochrome complex assembly"/>
    <property type="evidence" value="ECO:0007669"/>
    <property type="project" value="UniProtKB-KW"/>
</dbReference>
<evidence type="ECO:0000256" key="2">
    <source>
        <dbReference type="ARBA" id="ARBA00022748"/>
    </source>
</evidence>
<keyword evidence="3" id="KW-1015">Disulfide bond</keyword>
<dbReference type="PANTHER" id="PTHR42852:SF6">
    <property type="entry name" value="THIOL:DISULFIDE INTERCHANGE PROTEIN DSBE"/>
    <property type="match status" value="1"/>
</dbReference>
<comment type="subcellular location">
    <subcellularLocation>
        <location evidence="1">Cell envelope</location>
    </subcellularLocation>
</comment>
<organism evidence="7 8">
    <name type="scientific">Polynucleobacter duraquae</name>
    <dbReference type="NCBI Taxonomy" id="1835254"/>
    <lineage>
        <taxon>Bacteria</taxon>
        <taxon>Pseudomonadati</taxon>
        <taxon>Pseudomonadota</taxon>
        <taxon>Betaproteobacteria</taxon>
        <taxon>Burkholderiales</taxon>
        <taxon>Burkholderiaceae</taxon>
        <taxon>Polynucleobacter</taxon>
    </lineage>
</organism>
<keyword evidence="7" id="KW-0413">Isomerase</keyword>
<evidence type="ECO:0000256" key="3">
    <source>
        <dbReference type="ARBA" id="ARBA00023157"/>
    </source>
</evidence>
<dbReference type="PROSITE" id="PS51352">
    <property type="entry name" value="THIOREDOXIN_2"/>
    <property type="match status" value="1"/>
</dbReference>
<dbReference type="CDD" id="cd02966">
    <property type="entry name" value="TlpA_like_family"/>
    <property type="match status" value="1"/>
</dbReference>
<dbReference type="InterPro" id="IPR050553">
    <property type="entry name" value="Thioredoxin_ResA/DsbE_sf"/>
</dbReference>
<dbReference type="RefSeq" id="WP_046329503.1">
    <property type="nucleotide sequence ID" value="NZ_CP007501.1"/>
</dbReference>
<dbReference type="HOGENOM" id="CLU_042529_11_1_4"/>
<dbReference type="PATRIC" id="fig|576611.7.peg.219"/>
<feature type="domain" description="Thioredoxin" evidence="6">
    <location>
        <begin position="32"/>
        <end position="175"/>
    </location>
</feature>
<keyword evidence="5" id="KW-0472">Membrane</keyword>
<evidence type="ECO:0000256" key="5">
    <source>
        <dbReference type="SAM" id="Phobius"/>
    </source>
</evidence>
<dbReference type="GO" id="GO:0015036">
    <property type="term" value="F:disulfide oxidoreductase activity"/>
    <property type="evidence" value="ECO:0007669"/>
    <property type="project" value="UniProtKB-ARBA"/>
</dbReference>
<keyword evidence="2" id="KW-0201">Cytochrome c-type biogenesis</keyword>
<dbReference type="Pfam" id="PF08534">
    <property type="entry name" value="Redoxin"/>
    <property type="match status" value="1"/>
</dbReference>
<reference evidence="7 8" key="1">
    <citation type="submission" date="2014-03" db="EMBL/GenBank/DDBJ databases">
        <title>Genome of Polynucleobacter strain MWH-MoK4.</title>
        <authorList>
            <person name="Hahn M.W."/>
        </authorList>
    </citation>
    <scope>NUCLEOTIDE SEQUENCE [LARGE SCALE GENOMIC DNA]</scope>
    <source>
        <strain evidence="7 8">MWH-MoK4</strain>
    </source>
</reference>
<dbReference type="STRING" id="1835254.CL55_00002170"/>
<feature type="transmembrane region" description="Helical" evidence="5">
    <location>
        <begin position="6"/>
        <end position="28"/>
    </location>
</feature>
<name>A0A0E3ZJW4_9BURK</name>
<dbReference type="EMBL" id="CP007501">
    <property type="protein sequence ID" value="AKD24550.1"/>
    <property type="molecule type" value="Genomic_DNA"/>
</dbReference>
<dbReference type="InterPro" id="IPR013740">
    <property type="entry name" value="Redoxin"/>
</dbReference>
<dbReference type="PROSITE" id="PS00194">
    <property type="entry name" value="THIOREDOXIN_1"/>
    <property type="match status" value="1"/>
</dbReference>
<protein>
    <submittedName>
        <fullName evidence="7">Thiol-disulfide isomerase and thioredoxins</fullName>
    </submittedName>
</protein>
<keyword evidence="4" id="KW-0676">Redox-active center</keyword>
<sequence length="175" mass="19237">MNRRQWIGIIGFNLVALAAGMATSKWIFKTELADDPAIKAFFANSWQTPDGKSVETKEWRGKVLVVNFWASWCPPCVEEMPTLDKLQAEFKSQNVLFVGIGIDSPSNIREFLEKTQVSYPIVIGGLEGSNISKQMGNAQGALPYTVIINAQGKATSSKLGKISEEELRSVIKSAL</sequence>
<dbReference type="InterPro" id="IPR036249">
    <property type="entry name" value="Thioredoxin-like_sf"/>
</dbReference>
<dbReference type="KEGG" id="pdq:CL55_00002170"/>
<keyword evidence="5" id="KW-0812">Transmembrane</keyword>
<dbReference type="OrthoDB" id="9811352at2"/>
<evidence type="ECO:0000256" key="4">
    <source>
        <dbReference type="ARBA" id="ARBA00023284"/>
    </source>
</evidence>
<keyword evidence="5" id="KW-1133">Transmembrane helix</keyword>
<dbReference type="GO" id="GO:0016853">
    <property type="term" value="F:isomerase activity"/>
    <property type="evidence" value="ECO:0007669"/>
    <property type="project" value="UniProtKB-KW"/>
</dbReference>
<accession>A0A0E3ZJW4</accession>
<dbReference type="InterPro" id="IPR013766">
    <property type="entry name" value="Thioredoxin_domain"/>
</dbReference>